<accession>A0A6M3L0C2</accession>
<reference evidence="1" key="1">
    <citation type="submission" date="2020-03" db="EMBL/GenBank/DDBJ databases">
        <title>The deep terrestrial virosphere.</title>
        <authorList>
            <person name="Holmfeldt K."/>
            <person name="Nilsson E."/>
            <person name="Simone D."/>
            <person name="Lopez-Fernandez M."/>
            <person name="Wu X."/>
            <person name="de Brujin I."/>
            <person name="Lundin D."/>
            <person name="Andersson A."/>
            <person name="Bertilsson S."/>
            <person name="Dopson M."/>
        </authorList>
    </citation>
    <scope>NUCLEOTIDE SEQUENCE</scope>
    <source>
        <strain evidence="1">MM415B03103</strain>
    </source>
</reference>
<dbReference type="AlphaFoldDB" id="A0A6M3L0C2"/>
<gene>
    <name evidence="1" type="ORF">MM415B03103_0008</name>
</gene>
<proteinExistence type="predicted"/>
<evidence type="ECO:0000313" key="1">
    <source>
        <dbReference type="EMBL" id="QJA86875.1"/>
    </source>
</evidence>
<organism evidence="1">
    <name type="scientific">viral metagenome</name>
    <dbReference type="NCBI Taxonomy" id="1070528"/>
    <lineage>
        <taxon>unclassified sequences</taxon>
        <taxon>metagenomes</taxon>
        <taxon>organismal metagenomes</taxon>
    </lineage>
</organism>
<protein>
    <submittedName>
        <fullName evidence="1">Uncharacterized protein</fullName>
    </submittedName>
</protein>
<sequence length="145" mass="16793">MISSAYRQYLGSADGEVFEYHPDHRSDAGQPIPCYWGSKNLDFSDQHPGLSEQWKTIRGVKLIYKDLDATSVTLYVSNDDGTAWVGRTRDMGTGDGQIKEEHFHFWMTGKHFRFKIEHSSTEHRFQWIRMDVDITSQAKFFAVNP</sequence>
<dbReference type="EMBL" id="MT142665">
    <property type="protein sequence ID" value="QJA86875.1"/>
    <property type="molecule type" value="Genomic_DNA"/>
</dbReference>
<name>A0A6M3L0C2_9ZZZZ</name>